<protein>
    <submittedName>
        <fullName evidence="6">Family 43 glycosylhydrolase</fullName>
    </submittedName>
</protein>
<dbReference type="SUPFAM" id="SSF75005">
    <property type="entry name" value="Arabinanase/levansucrase/invertase"/>
    <property type="match status" value="1"/>
</dbReference>
<dbReference type="RefSeq" id="WP_004359649.1">
    <property type="nucleotide sequence ID" value="NZ_CP054010.1"/>
</dbReference>
<organism evidence="6 7">
    <name type="scientific">Prevotella melaninogenica</name>
    <dbReference type="NCBI Taxonomy" id="28132"/>
    <lineage>
        <taxon>Bacteria</taxon>
        <taxon>Pseudomonadati</taxon>
        <taxon>Bacteroidota</taxon>
        <taxon>Bacteroidia</taxon>
        <taxon>Bacteroidales</taxon>
        <taxon>Prevotellaceae</taxon>
        <taxon>Prevotella</taxon>
    </lineage>
</organism>
<dbReference type="GO" id="GO:0005975">
    <property type="term" value="P:carbohydrate metabolic process"/>
    <property type="evidence" value="ECO:0007669"/>
    <property type="project" value="InterPro"/>
</dbReference>
<dbReference type="Gene3D" id="2.115.10.20">
    <property type="entry name" value="Glycosyl hydrolase domain, family 43"/>
    <property type="match status" value="1"/>
</dbReference>
<dbReference type="InterPro" id="IPR023296">
    <property type="entry name" value="Glyco_hydro_beta-prop_sf"/>
</dbReference>
<dbReference type="PANTHER" id="PTHR22925:SF3">
    <property type="entry name" value="GLYCOSYL HYDROLASE FAMILY PROTEIN 43"/>
    <property type="match status" value="1"/>
</dbReference>
<dbReference type="Pfam" id="PF04616">
    <property type="entry name" value="Glyco_hydro_43"/>
    <property type="match status" value="1"/>
</dbReference>
<feature type="chain" id="PRO_5028834768" evidence="5">
    <location>
        <begin position="22"/>
        <end position="371"/>
    </location>
</feature>
<evidence type="ECO:0000256" key="4">
    <source>
        <dbReference type="RuleBase" id="RU361187"/>
    </source>
</evidence>
<gene>
    <name evidence="6" type="ORF">FIU21_02035</name>
</gene>
<evidence type="ECO:0000256" key="3">
    <source>
        <dbReference type="ARBA" id="ARBA00023295"/>
    </source>
</evidence>
<feature type="signal peptide" evidence="5">
    <location>
        <begin position="1"/>
        <end position="21"/>
    </location>
</feature>
<dbReference type="Proteomes" id="UP000500843">
    <property type="component" value="Chromosome 1"/>
</dbReference>
<accession>A0A7D4JYG5</accession>
<dbReference type="PANTHER" id="PTHR22925">
    <property type="entry name" value="GLYCOSYL HYDROLASE 43 FAMILY MEMBER"/>
    <property type="match status" value="1"/>
</dbReference>
<evidence type="ECO:0000256" key="2">
    <source>
        <dbReference type="ARBA" id="ARBA00022801"/>
    </source>
</evidence>
<proteinExistence type="inferred from homology"/>
<evidence type="ECO:0000313" key="6">
    <source>
        <dbReference type="EMBL" id="QKH87800.1"/>
    </source>
</evidence>
<evidence type="ECO:0000256" key="5">
    <source>
        <dbReference type="SAM" id="SignalP"/>
    </source>
</evidence>
<keyword evidence="5" id="KW-0732">Signal</keyword>
<dbReference type="CDD" id="cd18825">
    <property type="entry name" value="GH43_CtGH43-like"/>
    <property type="match status" value="1"/>
</dbReference>
<name>A0A7D4JYG5_9BACT</name>
<dbReference type="GO" id="GO:0004553">
    <property type="term" value="F:hydrolase activity, hydrolyzing O-glycosyl compounds"/>
    <property type="evidence" value="ECO:0007669"/>
    <property type="project" value="InterPro"/>
</dbReference>
<comment type="similarity">
    <text evidence="1 4">Belongs to the glycosyl hydrolase 43 family.</text>
</comment>
<sequence length="371" mass="41972">MKKILLLLMLMMSLLTIHAQAPTIGGEWKDSTGKHINAHGGNIIRYKDTYYWYGESRSADGKPYSSLGVSCYTSKNLTNWTNRGLVLPVSNEAGSDIEGGCIIERPKVLYNKQTRKFVMWFHLELKGRGYGAARAGVAVSATPLGPFRFVRSGRVNAGIYPIGFSKTDTTDLRQRLHEPEDKAWWTPAWYKQIERGMFFMRDLEGGQMSRDMTIFVDDDGKAYHIYSSEDNLTLHIAQLTDDYMQHNGTFIRVAAGGQNEAPTIFKKDDIYWMITSGCTGWAPNAARMFRAKNIFGPWEQLPNPCRGDGADKTFGAQGTYIYKIETTAAKKLFGGAEYVFMADIWNPKQLSDSRHLWLPIRFEEGKPVIQK</sequence>
<evidence type="ECO:0000313" key="7">
    <source>
        <dbReference type="Proteomes" id="UP000500843"/>
    </source>
</evidence>
<evidence type="ECO:0000256" key="1">
    <source>
        <dbReference type="ARBA" id="ARBA00009865"/>
    </source>
</evidence>
<keyword evidence="2 4" id="KW-0378">Hydrolase</keyword>
<dbReference type="EMBL" id="CP054010">
    <property type="protein sequence ID" value="QKH87800.1"/>
    <property type="molecule type" value="Genomic_DNA"/>
</dbReference>
<reference evidence="6 7" key="1">
    <citation type="submission" date="2020-05" db="EMBL/GenBank/DDBJ databases">
        <title>FDA dAtabase for Regulatory Grade micrObial Sequences (FDA-ARGOS): Supporting development and validation of Infectious Disease Dx tests.</title>
        <authorList>
            <person name="Moreno J."/>
            <person name="Tallon L."/>
            <person name="Sadzewicz L."/>
            <person name="Zhao X."/>
            <person name="Vavikolanu K."/>
            <person name="Mehta A."/>
            <person name="Aluvathingal J."/>
            <person name="Nadendla S."/>
            <person name="Myers T."/>
            <person name="Yan Y."/>
            <person name="Sichtig H."/>
        </authorList>
    </citation>
    <scope>NUCLEOTIDE SEQUENCE [LARGE SCALE GENOMIC DNA]</scope>
    <source>
        <strain evidence="6 7">FDAARGOS_760</strain>
    </source>
</reference>
<dbReference type="AlphaFoldDB" id="A0A7D4JYG5"/>
<keyword evidence="3 4" id="KW-0326">Glycosidase</keyword>
<dbReference type="InterPro" id="IPR006710">
    <property type="entry name" value="Glyco_hydro_43"/>
</dbReference>